<organism evidence="1 2">
    <name type="scientific">Tuber melanosporum (strain Mel28)</name>
    <name type="common">Perigord black truffle</name>
    <dbReference type="NCBI Taxonomy" id="656061"/>
    <lineage>
        <taxon>Eukaryota</taxon>
        <taxon>Fungi</taxon>
        <taxon>Dikarya</taxon>
        <taxon>Ascomycota</taxon>
        <taxon>Pezizomycotina</taxon>
        <taxon>Pezizomycetes</taxon>
        <taxon>Pezizales</taxon>
        <taxon>Tuberaceae</taxon>
        <taxon>Tuber</taxon>
    </lineage>
</organism>
<accession>D5G535</accession>
<dbReference type="Proteomes" id="UP000006911">
    <property type="component" value="Unassembled WGS sequence"/>
</dbReference>
<keyword evidence="2" id="KW-1185">Reference proteome</keyword>
<dbReference type="EMBL" id="FN429996">
    <property type="protein sequence ID" value="CAZ79666.1"/>
    <property type="molecule type" value="Genomic_DNA"/>
</dbReference>
<dbReference type="AlphaFoldDB" id="D5G535"/>
<gene>
    <name evidence="1" type="ORF">GSTUM_00000301001</name>
</gene>
<dbReference type="GeneID" id="9186363"/>
<dbReference type="RefSeq" id="XP_002835509.1">
    <property type="nucleotide sequence ID" value="XM_002835463.1"/>
</dbReference>
<name>D5G535_TUBMM</name>
<protein>
    <submittedName>
        <fullName evidence="1">(Perigord truffle) hypothetical protein</fullName>
    </submittedName>
</protein>
<reference evidence="1 2" key="1">
    <citation type="journal article" date="2010" name="Nature">
        <title>Perigord black truffle genome uncovers evolutionary origins and mechanisms of symbiosis.</title>
        <authorList>
            <person name="Martin F."/>
            <person name="Kohler A."/>
            <person name="Murat C."/>
            <person name="Balestrini R."/>
            <person name="Coutinho P.M."/>
            <person name="Jaillon O."/>
            <person name="Montanini B."/>
            <person name="Morin E."/>
            <person name="Noel B."/>
            <person name="Percudani R."/>
            <person name="Porcel B."/>
            <person name="Rubini A."/>
            <person name="Amicucci A."/>
            <person name="Amselem J."/>
            <person name="Anthouard V."/>
            <person name="Arcioni S."/>
            <person name="Artiguenave F."/>
            <person name="Aury J.M."/>
            <person name="Ballario P."/>
            <person name="Bolchi A."/>
            <person name="Brenna A."/>
            <person name="Brun A."/>
            <person name="Buee M."/>
            <person name="Cantarel B."/>
            <person name="Chevalier G."/>
            <person name="Couloux A."/>
            <person name="Da Silva C."/>
            <person name="Denoeud F."/>
            <person name="Duplessis S."/>
            <person name="Ghignone S."/>
            <person name="Hilselberger B."/>
            <person name="Iotti M."/>
            <person name="Marcais B."/>
            <person name="Mello A."/>
            <person name="Miranda M."/>
            <person name="Pacioni G."/>
            <person name="Quesneville H."/>
            <person name="Riccioni C."/>
            <person name="Ruotolo R."/>
            <person name="Splivallo R."/>
            <person name="Stocchi V."/>
            <person name="Tisserant E."/>
            <person name="Viscomi A.R."/>
            <person name="Zambonelli A."/>
            <person name="Zampieri E."/>
            <person name="Henrissat B."/>
            <person name="Lebrun M.H."/>
            <person name="Paolocci F."/>
            <person name="Bonfante P."/>
            <person name="Ottonello S."/>
            <person name="Wincker P."/>
        </authorList>
    </citation>
    <scope>NUCLEOTIDE SEQUENCE [LARGE SCALE GENOMIC DNA]</scope>
    <source>
        <strain evidence="1 2">Mel28</strain>
    </source>
</reference>
<sequence>MLPLKGKRKRKERAICHSVPVLCEWSGVGRSTSRVREVVGVSWGVLRSLAELTMSHDMMRETLELEVTNERESPIDWVSSVFCGRDISVICVGAPSRRKGKKGKRKKHTARRGTYTRVGYCSMVEPYTR</sequence>
<dbReference type="InParanoid" id="D5G535"/>
<proteinExistence type="predicted"/>
<evidence type="ECO:0000313" key="1">
    <source>
        <dbReference type="EMBL" id="CAZ79666.1"/>
    </source>
</evidence>
<dbReference type="KEGG" id="tml:GSTUM_00000301001"/>
<evidence type="ECO:0000313" key="2">
    <source>
        <dbReference type="Proteomes" id="UP000006911"/>
    </source>
</evidence>
<dbReference type="HOGENOM" id="CLU_1950377_0_0_1"/>